<dbReference type="Proteomes" id="UP000823844">
    <property type="component" value="Unassembled WGS sequence"/>
</dbReference>
<dbReference type="InterPro" id="IPR047654">
    <property type="entry name" value="IS1634_transpos"/>
</dbReference>
<dbReference type="EMBL" id="JAHLFT010000095">
    <property type="protein sequence ID" value="MBU3828951.1"/>
    <property type="molecule type" value="Genomic_DNA"/>
</dbReference>
<reference evidence="2" key="2">
    <citation type="submission" date="2021-04" db="EMBL/GenBank/DDBJ databases">
        <authorList>
            <person name="Gilroy R."/>
        </authorList>
    </citation>
    <scope>NUCLEOTIDE SEQUENCE</scope>
    <source>
        <strain evidence="2">F6-686</strain>
    </source>
</reference>
<dbReference type="InterPro" id="IPR002559">
    <property type="entry name" value="Transposase_11"/>
</dbReference>
<dbReference type="Pfam" id="PF01609">
    <property type="entry name" value="DDE_Tnp_1"/>
    <property type="match status" value="1"/>
</dbReference>
<dbReference type="NCBIfam" id="NF033559">
    <property type="entry name" value="transpos_IS1634"/>
    <property type="match status" value="1"/>
</dbReference>
<dbReference type="InterPro" id="IPR012337">
    <property type="entry name" value="RNaseH-like_sf"/>
</dbReference>
<organism evidence="2 3">
    <name type="scientific">Candidatus Lactobacillus pullistercoris</name>
    <dbReference type="NCBI Taxonomy" id="2838636"/>
    <lineage>
        <taxon>Bacteria</taxon>
        <taxon>Bacillati</taxon>
        <taxon>Bacillota</taxon>
        <taxon>Bacilli</taxon>
        <taxon>Lactobacillales</taxon>
        <taxon>Lactobacillaceae</taxon>
        <taxon>Lactobacillus</taxon>
    </lineage>
</organism>
<dbReference type="GO" id="GO:0004803">
    <property type="term" value="F:transposase activity"/>
    <property type="evidence" value="ECO:0007669"/>
    <property type="project" value="InterPro"/>
</dbReference>
<dbReference type="PANTHER" id="PTHR34614">
    <property type="match status" value="1"/>
</dbReference>
<evidence type="ECO:0000313" key="3">
    <source>
        <dbReference type="Proteomes" id="UP000823844"/>
    </source>
</evidence>
<accession>A0A9E2NU61</accession>
<dbReference type="GO" id="GO:0003677">
    <property type="term" value="F:DNA binding"/>
    <property type="evidence" value="ECO:0007669"/>
    <property type="project" value="InterPro"/>
</dbReference>
<dbReference type="AlphaFoldDB" id="A0A9E2NU61"/>
<evidence type="ECO:0000259" key="1">
    <source>
        <dbReference type="Pfam" id="PF01609"/>
    </source>
</evidence>
<proteinExistence type="predicted"/>
<reference evidence="2" key="1">
    <citation type="journal article" date="2021" name="PeerJ">
        <title>Extensive microbial diversity within the chicken gut microbiome revealed by metagenomics and culture.</title>
        <authorList>
            <person name="Gilroy R."/>
            <person name="Ravi A."/>
            <person name="Getino M."/>
            <person name="Pursley I."/>
            <person name="Horton D.L."/>
            <person name="Alikhan N.F."/>
            <person name="Baker D."/>
            <person name="Gharbi K."/>
            <person name="Hall N."/>
            <person name="Watson M."/>
            <person name="Adriaenssens E.M."/>
            <person name="Foster-Nyarko E."/>
            <person name="Jarju S."/>
            <person name="Secka A."/>
            <person name="Antonio M."/>
            <person name="Oren A."/>
            <person name="Chaudhuri R.R."/>
            <person name="La Ragione R."/>
            <person name="Hildebrand F."/>
            <person name="Pallen M.J."/>
        </authorList>
    </citation>
    <scope>NUCLEOTIDE SEQUENCE</scope>
    <source>
        <strain evidence="2">F6-686</strain>
    </source>
</reference>
<comment type="caution">
    <text evidence="2">The sequence shown here is derived from an EMBL/GenBank/DDBJ whole genome shotgun (WGS) entry which is preliminary data.</text>
</comment>
<sequence>MAYFLKKTKQKNRTYLAIYNSFYSHEKKGTAHKCFKSLGSIESAIKNGIDDPISFYQKEVDKLNQDLQFEKQRLISNISPIKFLGYFPLASILDSLNIKKFIDFYKLTTDFQFDLYDLLSSLIFARAVHPCSKRKTFHEVLPSLFHQCHLSYDQLLHGLAFFGNEYEKIVELFTQQVNQIYKIETNTTYFDCTNFYFEIDREDDFKKKGPSKENQTSPIVGLGLLLDKNQIPIGMKMYPGNESEKPILRSVIDDLKKQNNITGKTIHVADKGLNCSENIIKSLSNQDGYLFSKSVKMLPEREKTWVLLDNDYRKVTSTNGETHYLYKSCIDEFLYVYTDSTGKKKTIKIKEKSLVTYNPSLAKKKRQEILKLVEKAKVLKNSQAKKSEFGDSSKYINFESINDDGSSSKKKVKVSINEKAIQKDLELAGYNMLVTSELKMKDENMYDIYHNLWRIEESFKVMKSDLEARPVFLQKEESIKGHFLVCYLTVLLERIFQFHILNNRYGTQEIFNFIRNFKVVEMDDKYINASVMTDFIQYLSELTSLPLTHYFLTEAKIKKVLTHKF</sequence>
<dbReference type="PANTHER" id="PTHR34614:SF2">
    <property type="entry name" value="TRANSPOSASE IS4-LIKE DOMAIN-CONTAINING PROTEIN"/>
    <property type="match status" value="1"/>
</dbReference>
<gene>
    <name evidence="2" type="ORF">H9806_07525</name>
</gene>
<dbReference type="SUPFAM" id="SSF53098">
    <property type="entry name" value="Ribonuclease H-like"/>
    <property type="match status" value="1"/>
</dbReference>
<evidence type="ECO:0000313" key="2">
    <source>
        <dbReference type="EMBL" id="MBU3828951.1"/>
    </source>
</evidence>
<dbReference type="GO" id="GO:0006313">
    <property type="term" value="P:DNA transposition"/>
    <property type="evidence" value="ECO:0007669"/>
    <property type="project" value="InterPro"/>
</dbReference>
<protein>
    <submittedName>
        <fullName evidence="2">IS1634 family transposase</fullName>
    </submittedName>
</protein>
<name>A0A9E2NU61_9LACO</name>
<feature type="domain" description="Transposase IS4-like" evidence="1">
    <location>
        <begin position="205"/>
        <end position="489"/>
    </location>
</feature>